<evidence type="ECO:0000313" key="15">
    <source>
        <dbReference type="RefSeq" id="XP_054828012.1"/>
    </source>
</evidence>
<dbReference type="AlphaFoldDB" id="A0A0M4TUN8"/>
<dbReference type="PRINTS" id="PR00277">
    <property type="entry name" value="INSULIN"/>
</dbReference>
<dbReference type="InterPro" id="IPR022352">
    <property type="entry name" value="Ins/IGF/rlx"/>
</dbReference>
<dbReference type="Pfam" id="PF00049">
    <property type="entry name" value="Insulin"/>
    <property type="match status" value="1"/>
</dbReference>
<dbReference type="EMBL" id="LC020048">
    <property type="protein sequence ID" value="BAS32716.1"/>
    <property type="molecule type" value="mRNA"/>
</dbReference>
<dbReference type="RefSeq" id="XP_054828012.1">
    <property type="nucleotide sequence ID" value="XM_054972037.1"/>
</dbReference>
<evidence type="ECO:0000256" key="4">
    <source>
        <dbReference type="ARBA" id="ARBA00011207"/>
    </source>
</evidence>
<dbReference type="InterPro" id="IPR016179">
    <property type="entry name" value="Insulin-like"/>
</dbReference>
<dbReference type="GO" id="GO:0005179">
    <property type="term" value="F:hormone activity"/>
    <property type="evidence" value="ECO:0007669"/>
    <property type="project" value="UniProtKB-KW"/>
</dbReference>
<dbReference type="KEGG" id="emc:129324677"/>
<evidence type="ECO:0000256" key="9">
    <source>
        <dbReference type="ARBA" id="ARBA00023277"/>
    </source>
</evidence>
<evidence type="ECO:0000256" key="5">
    <source>
        <dbReference type="ARBA" id="ARBA00022525"/>
    </source>
</evidence>
<feature type="chain" id="PRO_5044544855" description="Insulin" evidence="11">
    <location>
        <begin position="25"/>
        <end position="101"/>
    </location>
</feature>
<evidence type="ECO:0000256" key="2">
    <source>
        <dbReference type="ARBA" id="ARBA00004613"/>
    </source>
</evidence>
<keyword evidence="6 10" id="KW-0313">Glucose metabolism</keyword>
<dbReference type="FunFam" id="1.10.100.10:FF:000003">
    <property type="entry name" value="Insulin"/>
    <property type="match status" value="1"/>
</dbReference>
<dbReference type="GO" id="GO:0006006">
    <property type="term" value="P:glucose metabolic process"/>
    <property type="evidence" value="ECO:0007669"/>
    <property type="project" value="UniProtKB-UniRule"/>
</dbReference>
<dbReference type="Proteomes" id="UP001190640">
    <property type="component" value="Chromosome 2"/>
</dbReference>
<evidence type="ECO:0000256" key="7">
    <source>
        <dbReference type="ARBA" id="ARBA00022702"/>
    </source>
</evidence>
<accession>A0A0M4TUN8</accession>
<dbReference type="PANTHER" id="PTHR11454">
    <property type="entry name" value="INSULIN/INSULIN GROWTH FACTOR"/>
    <property type="match status" value="1"/>
</dbReference>
<dbReference type="SMR" id="A0A0M4TUN8"/>
<comment type="subcellular location">
    <subcellularLocation>
        <location evidence="2 10">Secreted</location>
    </subcellularLocation>
</comment>
<dbReference type="SUPFAM" id="SSF56994">
    <property type="entry name" value="Insulin-like"/>
    <property type="match status" value="1"/>
</dbReference>
<evidence type="ECO:0000259" key="12">
    <source>
        <dbReference type="SMART" id="SM00078"/>
    </source>
</evidence>
<evidence type="ECO:0000313" key="14">
    <source>
        <dbReference type="Proteomes" id="UP001190640"/>
    </source>
</evidence>
<gene>
    <name evidence="13 15" type="primary">INS</name>
</gene>
<dbReference type="PROSITE" id="PS00262">
    <property type="entry name" value="INSULIN"/>
    <property type="match status" value="1"/>
</dbReference>
<dbReference type="InterPro" id="IPR004825">
    <property type="entry name" value="Insulin"/>
</dbReference>
<evidence type="ECO:0000256" key="11">
    <source>
        <dbReference type="SAM" id="SignalP"/>
    </source>
</evidence>
<name>A0A0M4TUN8_EUBMA</name>
<evidence type="ECO:0000256" key="3">
    <source>
        <dbReference type="ARBA" id="ARBA00009034"/>
    </source>
</evidence>
<proteinExistence type="evidence at transcript level"/>
<dbReference type="GO" id="GO:0005615">
    <property type="term" value="C:extracellular space"/>
    <property type="evidence" value="ECO:0007669"/>
    <property type="project" value="TreeGrafter"/>
</dbReference>
<keyword evidence="8" id="KW-1015">Disulfide bond</keyword>
<protein>
    <recommendedName>
        <fullName evidence="10">Insulin</fullName>
    </recommendedName>
</protein>
<reference evidence="13" key="1">
    <citation type="journal article" date="2016" name="Gen. Comp. Endocrinol.">
        <title>Molecular characterization of insulin from squamate reptiles reveals sequence diversity and possible adaptive evolution.</title>
        <authorList>
            <person name="Yamagishi G."/>
            <person name="Yoshida A."/>
            <person name="Kobayashi A."/>
            <person name="Park M.K."/>
        </authorList>
    </citation>
    <scope>NUCLEOTIDE SEQUENCE</scope>
</reference>
<organism evidence="13">
    <name type="scientific">Eublepharis macularius</name>
    <name type="common">Leopard gecko</name>
    <name type="synonym">Cyrtodactylus macularius</name>
    <dbReference type="NCBI Taxonomy" id="481883"/>
    <lineage>
        <taxon>Eukaryota</taxon>
        <taxon>Metazoa</taxon>
        <taxon>Chordata</taxon>
        <taxon>Craniata</taxon>
        <taxon>Vertebrata</taxon>
        <taxon>Euteleostomi</taxon>
        <taxon>Lepidosauria</taxon>
        <taxon>Squamata</taxon>
        <taxon>Bifurcata</taxon>
        <taxon>Gekkota</taxon>
        <taxon>Eublepharidae</taxon>
        <taxon>Eublepharinae</taxon>
        <taxon>Eublepharis</taxon>
    </lineage>
</organism>
<dbReference type="CTD" id="3630"/>
<keyword evidence="11" id="KW-0732">Signal</keyword>
<comment type="similarity">
    <text evidence="3 10">Belongs to the insulin family.</text>
</comment>
<dbReference type="InterPro" id="IPR022353">
    <property type="entry name" value="Insulin_CS"/>
</dbReference>
<feature type="signal peptide" evidence="11">
    <location>
        <begin position="1"/>
        <end position="24"/>
    </location>
</feature>
<keyword evidence="7 10" id="KW-0372">Hormone</keyword>
<comment type="function">
    <text evidence="1 10">Insulin decreases blood glucose concentration. It increases cell permeability to monosaccharides, amino acids and fatty acids. It accelerates glycolysis, the pentose phosphate cycle, and glycogen synthesis in liver.</text>
</comment>
<dbReference type="InterPro" id="IPR036438">
    <property type="entry name" value="Insulin-like_sf"/>
</dbReference>
<dbReference type="SMART" id="SM00078">
    <property type="entry name" value="IlGF"/>
    <property type="match status" value="1"/>
</dbReference>
<evidence type="ECO:0000256" key="6">
    <source>
        <dbReference type="ARBA" id="ARBA00022526"/>
    </source>
</evidence>
<evidence type="ECO:0000256" key="10">
    <source>
        <dbReference type="RuleBase" id="RU000406"/>
    </source>
</evidence>
<evidence type="ECO:0000313" key="13">
    <source>
        <dbReference type="EMBL" id="BAS32716.1"/>
    </source>
</evidence>
<reference evidence="15" key="2">
    <citation type="submission" date="2025-04" db="UniProtKB">
        <authorList>
            <consortium name="RefSeq"/>
        </authorList>
    </citation>
    <scope>IDENTIFICATION</scope>
    <source>
        <tissue evidence="15">Blood</tissue>
    </source>
</reference>
<keyword evidence="14" id="KW-1185">Reference proteome</keyword>
<dbReference type="PANTHER" id="PTHR11454:SF9">
    <property type="entry name" value="INSULIN"/>
    <property type="match status" value="1"/>
</dbReference>
<dbReference type="Gene3D" id="1.10.100.10">
    <property type="entry name" value="Insulin-like"/>
    <property type="match status" value="1"/>
</dbReference>
<keyword evidence="5 10" id="KW-0964">Secreted</keyword>
<dbReference type="OrthoDB" id="10019596at2759"/>
<dbReference type="PRINTS" id="PR00276">
    <property type="entry name" value="INSULINFAMLY"/>
</dbReference>
<evidence type="ECO:0000256" key="8">
    <source>
        <dbReference type="ARBA" id="ARBA00023157"/>
    </source>
</evidence>
<feature type="domain" description="Insulin-like" evidence="12">
    <location>
        <begin position="28"/>
        <end position="100"/>
    </location>
</feature>
<comment type="subunit">
    <text evidence="4 10">Heterodimer of a B chain and an A chain linked by two disulfide bonds.</text>
</comment>
<sequence>MAFWIRSLPLLVLLAVLAPPASHAFPSQRLCGPHLVEALYLVCGERGFYYAPKARRSIEEPLANGVEALSFQPQEFQKKRGIVQQCCENTCSLYELESYCN</sequence>
<evidence type="ECO:0000256" key="1">
    <source>
        <dbReference type="ARBA" id="ARBA00002985"/>
    </source>
</evidence>
<dbReference type="GeneID" id="129324677"/>
<keyword evidence="9 10" id="KW-0119">Carbohydrate metabolism</keyword>
<dbReference type="CDD" id="cd04367">
    <property type="entry name" value="IlGF_insulin_like"/>
    <property type="match status" value="1"/>
</dbReference>